<evidence type="ECO:0000256" key="7">
    <source>
        <dbReference type="ARBA" id="ARBA00023268"/>
    </source>
</evidence>
<evidence type="ECO:0000259" key="10">
    <source>
        <dbReference type="Pfam" id="PF01370"/>
    </source>
</evidence>
<dbReference type="EC" id="1.1.1.271" evidence="3 9"/>
<dbReference type="Pfam" id="PF01370">
    <property type="entry name" value="Epimerase"/>
    <property type="match status" value="1"/>
</dbReference>
<comment type="pathway">
    <text evidence="1 9">Nucleotide-sugar biosynthesis; GDP-L-fucose biosynthesis via de novo pathway; GDP-L-fucose from GDP-alpha-D-mannose: step 2/2.</text>
</comment>
<dbReference type="InterPro" id="IPR036291">
    <property type="entry name" value="NAD(P)-bd_dom_sf"/>
</dbReference>
<dbReference type="UniPathway" id="UPA00128">
    <property type="reaction ID" value="UER00191"/>
</dbReference>
<evidence type="ECO:0000256" key="8">
    <source>
        <dbReference type="ARBA" id="ARBA00051935"/>
    </source>
</evidence>
<dbReference type="HAMAP" id="MF_00956">
    <property type="entry name" value="GDP_fucose_synth"/>
    <property type="match status" value="1"/>
</dbReference>
<evidence type="ECO:0000313" key="11">
    <source>
        <dbReference type="EMBL" id="OGL80290.1"/>
    </source>
</evidence>
<feature type="binding site" evidence="9">
    <location>
        <begin position="11"/>
        <end position="17"/>
    </location>
    <ligand>
        <name>NADP(+)</name>
        <dbReference type="ChEBI" id="CHEBI:58349"/>
    </ligand>
</feature>
<dbReference type="SUPFAM" id="SSF51735">
    <property type="entry name" value="NAD(P)-binding Rossmann-fold domains"/>
    <property type="match status" value="1"/>
</dbReference>
<feature type="site" description="Important for catalytic activity" evidence="9">
    <location>
        <position position="108"/>
    </location>
</feature>
<dbReference type="PANTHER" id="PTHR43238">
    <property type="entry name" value="GDP-L-FUCOSE SYNTHASE"/>
    <property type="match status" value="1"/>
</dbReference>
<feature type="binding site" evidence="9">
    <location>
        <position position="210"/>
    </location>
    <ligand>
        <name>substrate</name>
    </ligand>
</feature>
<dbReference type="Proteomes" id="UP000176846">
    <property type="component" value="Unassembled WGS sequence"/>
</dbReference>
<keyword evidence="4 9" id="KW-0521">NADP</keyword>
<dbReference type="GO" id="GO:0050577">
    <property type="term" value="F:GDP-L-fucose synthase activity"/>
    <property type="evidence" value="ECO:0007669"/>
    <property type="project" value="UniProtKB-UniRule"/>
</dbReference>
<dbReference type="InterPro" id="IPR028614">
    <property type="entry name" value="GDP_fucose/colitose_synth"/>
</dbReference>
<feature type="site" description="Important for catalytic activity" evidence="9">
    <location>
        <position position="110"/>
    </location>
</feature>
<keyword evidence="7 9" id="KW-0511">Multifunctional enzyme</keyword>
<gene>
    <name evidence="9" type="primary">fcl</name>
    <name evidence="11" type="ORF">A2936_02895</name>
</gene>
<comment type="caution">
    <text evidence="11">The sequence shown here is derived from an EMBL/GenBank/DDBJ whole genome shotgun (WGS) entry which is preliminary data.</text>
</comment>
<dbReference type="AlphaFoldDB" id="A0A1F7UPR0"/>
<comment type="function">
    <text evidence="9">Catalyzes the two-step NADP-dependent conversion of GDP-4-dehydro-6-deoxy-D-mannose to GDP-fucose, involving an epimerase and a reductase reaction.</text>
</comment>
<feature type="active site" description="Proton donor/acceptor" evidence="9">
    <location>
        <position position="137"/>
    </location>
</feature>
<feature type="binding site" evidence="9">
    <location>
        <position position="188"/>
    </location>
    <ligand>
        <name>substrate</name>
    </ligand>
</feature>
<comment type="similarity">
    <text evidence="2 9">Belongs to the NAD(P)-dependent epimerase/dehydratase family. Fucose synthase subfamily.</text>
</comment>
<feature type="domain" description="NAD-dependent epimerase/dehydratase" evidence="10">
    <location>
        <begin position="7"/>
        <end position="231"/>
    </location>
</feature>
<keyword evidence="5 9" id="KW-0560">Oxidoreductase</keyword>
<proteinExistence type="inferred from homology"/>
<sequence>MKKNDKIFVAGHRGLVGSAVVQKLKNEGYDNLILKTRNELDLINQAAVAAFFQNERPDYVILAAAHVGGILANLTYQANFLYDNLMIQSNVIWNAHQYGVKKLLFLGSSCIYPRDCPQPIREEYLLGGKLESTNEGYAIAKIAGMKLCEKIYEQYSKQFISCMPTNVYGTNDNFHPEHSHVIPGLIQKIHAAMIENKPEVKLWGNGMVKREFLYADDLADAIYFIMQYYEDKLFLNVGTGEEITIKEVAHLIAELLGYKGALIFDKTHPDGTPRKLLDLTRLHALGWKHKISLKEGLGKVIDYYITYGANARFSITEW</sequence>
<dbReference type="GO" id="GO:0016853">
    <property type="term" value="F:isomerase activity"/>
    <property type="evidence" value="ECO:0007669"/>
    <property type="project" value="UniProtKB-KW"/>
</dbReference>
<dbReference type="FunFam" id="3.40.50.720:FF:000101">
    <property type="entry name" value="GDP-L-fucose synthase"/>
    <property type="match status" value="1"/>
</dbReference>
<dbReference type="InterPro" id="IPR001509">
    <property type="entry name" value="Epimerase_deHydtase"/>
</dbReference>
<organism evidence="11 12">
    <name type="scientific">Candidatus Uhrbacteria bacterium RIFCSPLOWO2_01_FULL_47_25</name>
    <dbReference type="NCBI Taxonomy" id="1802402"/>
    <lineage>
        <taxon>Bacteria</taxon>
        <taxon>Candidatus Uhriibacteriota</taxon>
    </lineage>
</organism>
<dbReference type="CDD" id="cd05239">
    <property type="entry name" value="GDP_FS_SDR_e"/>
    <property type="match status" value="1"/>
</dbReference>
<evidence type="ECO:0000256" key="1">
    <source>
        <dbReference type="ARBA" id="ARBA00004883"/>
    </source>
</evidence>
<keyword evidence="6 9" id="KW-0413">Isomerase</keyword>
<feature type="binding site" evidence="9">
    <location>
        <begin position="164"/>
        <end position="167"/>
    </location>
    <ligand>
        <name>NADP(+)</name>
        <dbReference type="ChEBI" id="CHEBI:58349"/>
    </ligand>
</feature>
<evidence type="ECO:0000313" key="12">
    <source>
        <dbReference type="Proteomes" id="UP000176846"/>
    </source>
</evidence>
<reference evidence="11 12" key="1">
    <citation type="journal article" date="2016" name="Nat. Commun.">
        <title>Thousands of microbial genomes shed light on interconnected biogeochemical processes in an aquifer system.</title>
        <authorList>
            <person name="Anantharaman K."/>
            <person name="Brown C.T."/>
            <person name="Hug L.A."/>
            <person name="Sharon I."/>
            <person name="Castelle C.J."/>
            <person name="Probst A.J."/>
            <person name="Thomas B.C."/>
            <person name="Singh A."/>
            <person name="Wilkins M.J."/>
            <person name="Karaoz U."/>
            <person name="Brodie E.L."/>
            <person name="Williams K.H."/>
            <person name="Hubbard S.S."/>
            <person name="Banfield J.F."/>
        </authorList>
    </citation>
    <scope>NUCLEOTIDE SEQUENCE [LARGE SCALE GENOMIC DNA]</scope>
</reference>
<dbReference type="PANTHER" id="PTHR43238:SF1">
    <property type="entry name" value="GDP-L-FUCOSE SYNTHASE"/>
    <property type="match status" value="1"/>
</dbReference>
<evidence type="ECO:0000256" key="3">
    <source>
        <dbReference type="ARBA" id="ARBA00012371"/>
    </source>
</evidence>
<dbReference type="GO" id="GO:0070401">
    <property type="term" value="F:NADP+ binding"/>
    <property type="evidence" value="ECO:0007669"/>
    <property type="project" value="UniProtKB-UniRule"/>
</dbReference>
<feature type="binding site" evidence="9">
    <location>
        <position position="180"/>
    </location>
    <ligand>
        <name>NADP(+)</name>
        <dbReference type="ChEBI" id="CHEBI:58349"/>
    </ligand>
</feature>
<feature type="binding site" evidence="9">
    <location>
        <position position="141"/>
    </location>
    <ligand>
        <name>NADP(+)</name>
        <dbReference type="ChEBI" id="CHEBI:58349"/>
    </ligand>
</feature>
<dbReference type="EMBL" id="MGEK01000039">
    <property type="protein sequence ID" value="OGL80290.1"/>
    <property type="molecule type" value="Genomic_DNA"/>
</dbReference>
<accession>A0A1F7UPR0</accession>
<comment type="catalytic activity">
    <reaction evidence="8 9">
        <text>GDP-beta-L-fucose + NADP(+) = GDP-4-dehydro-alpha-D-rhamnose + NADPH + H(+)</text>
        <dbReference type="Rhea" id="RHEA:18885"/>
        <dbReference type="ChEBI" id="CHEBI:15378"/>
        <dbReference type="ChEBI" id="CHEBI:57273"/>
        <dbReference type="ChEBI" id="CHEBI:57783"/>
        <dbReference type="ChEBI" id="CHEBI:57964"/>
        <dbReference type="ChEBI" id="CHEBI:58349"/>
        <dbReference type="EC" id="1.1.1.271"/>
    </reaction>
</comment>
<feature type="binding site" evidence="9">
    <location>
        <position position="270"/>
    </location>
    <ligand>
        <name>substrate</name>
    </ligand>
</feature>
<dbReference type="GO" id="GO:0042351">
    <property type="term" value="P:'de novo' GDP-L-fucose biosynthetic process"/>
    <property type="evidence" value="ECO:0007669"/>
    <property type="project" value="UniProtKB-UniRule"/>
</dbReference>
<feature type="binding site" evidence="9">
    <location>
        <begin position="106"/>
        <end position="109"/>
    </location>
    <ligand>
        <name>NADP(+)</name>
        <dbReference type="ChEBI" id="CHEBI:58349"/>
    </ligand>
</feature>
<name>A0A1F7UPR0_9BACT</name>
<evidence type="ECO:0000256" key="6">
    <source>
        <dbReference type="ARBA" id="ARBA00023235"/>
    </source>
</evidence>
<evidence type="ECO:0000256" key="4">
    <source>
        <dbReference type="ARBA" id="ARBA00022857"/>
    </source>
</evidence>
<evidence type="ECO:0000256" key="5">
    <source>
        <dbReference type="ARBA" id="ARBA00023002"/>
    </source>
</evidence>
<evidence type="ECO:0000256" key="9">
    <source>
        <dbReference type="HAMAP-Rule" id="MF_00956"/>
    </source>
</evidence>
<evidence type="ECO:0000256" key="2">
    <source>
        <dbReference type="ARBA" id="ARBA00005959"/>
    </source>
</evidence>
<dbReference type="Gene3D" id="3.40.50.720">
    <property type="entry name" value="NAD(P)-binding Rossmann-like Domain"/>
    <property type="match status" value="1"/>
</dbReference>
<feature type="binding site" evidence="9">
    <location>
        <position position="203"/>
    </location>
    <ligand>
        <name>substrate</name>
    </ligand>
</feature>
<protein>
    <recommendedName>
        <fullName evidence="3 9">GDP-L-fucose synthase</fullName>
        <ecNumber evidence="3 9">1.1.1.271</ecNumber>
    </recommendedName>
    <alternativeName>
        <fullName evidence="9">GDP-4-keto-6-deoxy-D-mannose-3,5-epimerase-4-reductase</fullName>
    </alternativeName>
</protein>
<dbReference type="Gene3D" id="3.90.25.10">
    <property type="entry name" value="UDP-galactose 4-epimerase, domain 1"/>
    <property type="match status" value="1"/>
</dbReference>